<dbReference type="InterPro" id="IPR036413">
    <property type="entry name" value="YaeB-like_sf"/>
</dbReference>
<dbReference type="Proteomes" id="UP001255856">
    <property type="component" value="Unassembled WGS sequence"/>
</dbReference>
<gene>
    <name evidence="5" type="ORF">QBZ16_002837</name>
</gene>
<keyword evidence="6" id="KW-1185">Reference proteome</keyword>
<evidence type="ECO:0000313" key="5">
    <source>
        <dbReference type="EMBL" id="KAK2079146.1"/>
    </source>
</evidence>
<keyword evidence="1" id="KW-0949">S-adenosyl-L-methionine</keyword>
<dbReference type="EMBL" id="JASFZW010000003">
    <property type="protein sequence ID" value="KAK2079146.1"/>
    <property type="molecule type" value="Genomic_DNA"/>
</dbReference>
<organism evidence="5 6">
    <name type="scientific">Prototheca wickerhamii</name>
    <dbReference type="NCBI Taxonomy" id="3111"/>
    <lineage>
        <taxon>Eukaryota</taxon>
        <taxon>Viridiplantae</taxon>
        <taxon>Chlorophyta</taxon>
        <taxon>core chlorophytes</taxon>
        <taxon>Trebouxiophyceae</taxon>
        <taxon>Chlorellales</taxon>
        <taxon>Chlorellaceae</taxon>
        <taxon>Prototheca</taxon>
    </lineage>
</organism>
<dbReference type="InterPro" id="IPR036414">
    <property type="entry name" value="YaeB_N_sf"/>
</dbReference>
<comment type="caution">
    <text evidence="5">The sequence shown here is derived from an EMBL/GenBank/DDBJ whole genome shotgun (WGS) entry which is preliminary data.</text>
</comment>
<dbReference type="Gene3D" id="2.40.30.70">
    <property type="entry name" value="YaeB-like"/>
    <property type="match status" value="1"/>
</dbReference>
<reference evidence="5" key="1">
    <citation type="submission" date="2021-01" db="EMBL/GenBank/DDBJ databases">
        <authorList>
            <person name="Eckstrom K.M.E."/>
        </authorList>
    </citation>
    <scope>NUCLEOTIDE SEQUENCE</scope>
    <source>
        <strain evidence="5">UVCC 0001</strain>
    </source>
</reference>
<name>A0AAD9IIM7_PROWI</name>
<feature type="domain" description="TsaA-like" evidence="4">
    <location>
        <begin position="1"/>
        <end position="70"/>
    </location>
</feature>
<dbReference type="AlphaFoldDB" id="A0AAD9IIM7"/>
<proteinExistence type="inferred from homology"/>
<dbReference type="PANTHER" id="PTHR12818:SF0">
    <property type="entry name" value="TRNA (ADENINE(37)-N6)-METHYLTRANSFERASE"/>
    <property type="match status" value="1"/>
</dbReference>
<evidence type="ECO:0000256" key="3">
    <source>
        <dbReference type="SAM" id="MobiDB-lite"/>
    </source>
</evidence>
<evidence type="ECO:0000259" key="4">
    <source>
        <dbReference type="PROSITE" id="PS51668"/>
    </source>
</evidence>
<dbReference type="PANTHER" id="PTHR12818">
    <property type="entry name" value="TRNA (ADENINE(37)-N6)-METHYLTRANSFERASE"/>
    <property type="match status" value="1"/>
</dbReference>
<comment type="similarity">
    <text evidence="2">Belongs to the tRNA methyltransferase O family.</text>
</comment>
<evidence type="ECO:0000256" key="1">
    <source>
        <dbReference type="ARBA" id="ARBA00022691"/>
    </source>
</evidence>
<dbReference type="InterPro" id="IPR023370">
    <property type="entry name" value="TrmO-like_N"/>
</dbReference>
<evidence type="ECO:0000313" key="6">
    <source>
        <dbReference type="Proteomes" id="UP001255856"/>
    </source>
</evidence>
<evidence type="ECO:0000256" key="2">
    <source>
        <dbReference type="ARBA" id="ARBA00033753"/>
    </source>
</evidence>
<accession>A0AAD9IIM7</accession>
<sequence length="177" mass="18602">MRPGAEAQRRAAGGALATRSPHRPCPVGLSVARVVAVRGRTLVVEGADLVDGTPVLDIKPYVPFCDAVPGAGAPAWVAPEAQEGPEALAVGRVHLDAAARASIAAAWQQAQARRRREERLYDDAEAFLQLVLATLTRDIRSVTQRQKVPRRRARGQRGAGRRGGAGAGGGLLEDPPG</sequence>
<feature type="region of interest" description="Disordered" evidence="3">
    <location>
        <begin position="143"/>
        <end position="177"/>
    </location>
</feature>
<dbReference type="InterPro" id="IPR040372">
    <property type="entry name" value="YaeB-like"/>
</dbReference>
<dbReference type="Pfam" id="PF01980">
    <property type="entry name" value="TrmO_N"/>
    <property type="match status" value="1"/>
</dbReference>
<feature type="compositionally biased region" description="Gly residues" evidence="3">
    <location>
        <begin position="157"/>
        <end position="171"/>
    </location>
</feature>
<protein>
    <recommendedName>
        <fullName evidence="4">TsaA-like domain-containing protein</fullName>
    </recommendedName>
</protein>
<dbReference type="PROSITE" id="PS51668">
    <property type="entry name" value="TSAA_2"/>
    <property type="match status" value="1"/>
</dbReference>
<dbReference type="SUPFAM" id="SSF118196">
    <property type="entry name" value="YaeB-like"/>
    <property type="match status" value="1"/>
</dbReference>